<comment type="cofactor">
    <cofactor evidence="2">
        <name>[4Fe-4S] cluster</name>
        <dbReference type="ChEBI" id="CHEBI:49883"/>
    </cofactor>
</comment>
<feature type="domain" description="Molybdopterin dinucleotide-binding" evidence="11">
    <location>
        <begin position="649"/>
        <end position="705"/>
    </location>
</feature>
<dbReference type="InterPro" id="IPR050123">
    <property type="entry name" value="Prok_molybdopt-oxidoreductase"/>
</dbReference>
<evidence type="ECO:0000256" key="8">
    <source>
        <dbReference type="ARBA" id="ARBA00023004"/>
    </source>
</evidence>
<dbReference type="InterPro" id="IPR009010">
    <property type="entry name" value="Asp_de-COase-like_dom_sf"/>
</dbReference>
<keyword evidence="9" id="KW-0411">Iron-sulfur</keyword>
<keyword evidence="5" id="KW-0500">Molybdenum</keyword>
<keyword evidence="8" id="KW-0408">Iron</keyword>
<dbReference type="Gene3D" id="3.40.228.10">
    <property type="entry name" value="Dimethylsulfoxide Reductase, domain 2"/>
    <property type="match status" value="1"/>
</dbReference>
<keyword evidence="13" id="KW-1185">Reference proteome</keyword>
<evidence type="ECO:0000313" key="13">
    <source>
        <dbReference type="Proteomes" id="UP001336020"/>
    </source>
</evidence>
<gene>
    <name evidence="12" type="ORF">Q7514_03500</name>
</gene>
<dbReference type="CDD" id="cd02787">
    <property type="entry name" value="MopB_CT_ydeP"/>
    <property type="match status" value="1"/>
</dbReference>
<evidence type="ECO:0000256" key="7">
    <source>
        <dbReference type="ARBA" id="ARBA00023002"/>
    </source>
</evidence>
<dbReference type="PANTHER" id="PTHR43105:SF4">
    <property type="entry name" value="PROTEIN YDEP"/>
    <property type="match status" value="1"/>
</dbReference>
<dbReference type="CDD" id="cd02767">
    <property type="entry name" value="MopB_ydeP"/>
    <property type="match status" value="1"/>
</dbReference>
<dbReference type="EMBL" id="JAUTXY010000001">
    <property type="protein sequence ID" value="MEE2056594.1"/>
    <property type="molecule type" value="Genomic_DNA"/>
</dbReference>
<dbReference type="PANTHER" id="PTHR43105">
    <property type="entry name" value="RESPIRATORY NITRATE REDUCTASE"/>
    <property type="match status" value="1"/>
</dbReference>
<keyword evidence="4" id="KW-0004">4Fe-4S</keyword>
<dbReference type="Proteomes" id="UP001336020">
    <property type="component" value="Unassembled WGS sequence"/>
</dbReference>
<evidence type="ECO:0000256" key="1">
    <source>
        <dbReference type="ARBA" id="ARBA00001942"/>
    </source>
</evidence>
<reference evidence="12 13" key="1">
    <citation type="submission" date="2023-07" db="EMBL/GenBank/DDBJ databases">
        <authorList>
            <person name="Girao M."/>
            <person name="Carvalho M.F."/>
        </authorList>
    </citation>
    <scope>NUCLEOTIDE SEQUENCE [LARGE SCALE GENOMIC DNA]</scope>
    <source>
        <strain evidence="12 13">YIM65754</strain>
    </source>
</reference>
<evidence type="ECO:0000256" key="5">
    <source>
        <dbReference type="ARBA" id="ARBA00022505"/>
    </source>
</evidence>
<comment type="similarity">
    <text evidence="3">Belongs to the prokaryotic molybdopterin-containing oxidoreductase family.</text>
</comment>
<dbReference type="NCBIfam" id="TIGR01701">
    <property type="entry name" value="Fdhalpha-like"/>
    <property type="match status" value="1"/>
</dbReference>
<keyword evidence="7" id="KW-0560">Oxidoreductase</keyword>
<dbReference type="InterPro" id="IPR006656">
    <property type="entry name" value="Mopterin_OxRdtase"/>
</dbReference>
<name>A0ABU7L5N8_9NOCA</name>
<evidence type="ECO:0000259" key="11">
    <source>
        <dbReference type="Pfam" id="PF01568"/>
    </source>
</evidence>
<accession>A0ABU7L5N8</accession>
<evidence type="ECO:0000256" key="2">
    <source>
        <dbReference type="ARBA" id="ARBA00001966"/>
    </source>
</evidence>
<evidence type="ECO:0000256" key="9">
    <source>
        <dbReference type="ARBA" id="ARBA00023014"/>
    </source>
</evidence>
<dbReference type="Pfam" id="PF00384">
    <property type="entry name" value="Molybdopterin"/>
    <property type="match status" value="1"/>
</dbReference>
<evidence type="ECO:0000256" key="3">
    <source>
        <dbReference type="ARBA" id="ARBA00010312"/>
    </source>
</evidence>
<feature type="domain" description="Molybdopterin oxidoreductase" evidence="10">
    <location>
        <begin position="121"/>
        <end position="495"/>
    </location>
</feature>
<dbReference type="InterPro" id="IPR006657">
    <property type="entry name" value="MoPterin_dinucl-bd_dom"/>
</dbReference>
<dbReference type="RefSeq" id="WP_330131839.1">
    <property type="nucleotide sequence ID" value="NZ_JAUTXY010000001.1"/>
</dbReference>
<sequence>MMRHGPDADIDESDLEVSHPKDYAAGVPAVLVSLERAYEQMGAIRTAKTLTRLNQRHGFDCPGCAWPETPGHRKPAEFCENGAKAVAEEATLRTVTPAFFAQHSVDELATKTDYWLGQQGRITHPMVLRGGASHYEPIGWDDAYRVVAEHLKALPSPDQAVFYTSGRTSNEAAFLYQLLIRSYGTNNMPDCSNMCHESSGTALTDSIGIGKGSVSVPDIEAADLILIAGQNPGTNHPRMLSTLEKAKSNGARIIAINPLPEAGLKRFKDPQKVSGIVGRGVDMADEFLQIRLGGDMALFQGLGKLLFEAEHAAPGTVIDRPFVDTHCAGFDDYETHIRNVDLDIVVEATGLTLAQLRDTAAELIASQRTVICWAMGLTQHTHAVATIGEAVNLLLARGMIGKRGAGVCPVRGHSNVQGDRTMGIWEKMPDAFLAALDTEFGIETPRRHGLDTVDSIRAMRDGQASVFMAMGGNFVSATPDTAATEIALRNCALTVQVSTKLNRSHVVHGRTALILPTLGRTDLDIQETGKQEVSVEDSMSMVHLSRGRLKPVSEHLRSEVAIVCQLARALLGPDHPVPWSRFESNYDLIRDSISRVVPGFEDYNTRVRQLDGFALPHPPRDSRQFHTDTGRANFSVNELEWVPTPEGRLILQTMRSHDQYNTTIYGLDDRYRGVKGGRRVILVNPDDITGLGFRDGDLVDIISEFTGPDGTPEERRVHGFRVVAYSTPKGNAAAYYPETNPLVPLGHVAKKSNTPASKAITVRLEPAATKDSAWAV</sequence>
<proteinExistence type="inferred from homology"/>
<comment type="caution">
    <text evidence="12">The sequence shown here is derived from an EMBL/GenBank/DDBJ whole genome shotgun (WGS) entry which is preliminary data.</text>
</comment>
<dbReference type="PIRSF" id="PIRSF000144">
    <property type="entry name" value="CbbBc"/>
    <property type="match status" value="1"/>
</dbReference>
<dbReference type="InterPro" id="IPR041953">
    <property type="entry name" value="YdeP_MopB"/>
</dbReference>
<evidence type="ECO:0000256" key="6">
    <source>
        <dbReference type="ARBA" id="ARBA00022723"/>
    </source>
</evidence>
<evidence type="ECO:0000313" key="12">
    <source>
        <dbReference type="EMBL" id="MEE2056594.1"/>
    </source>
</evidence>
<dbReference type="Gene3D" id="3.40.50.740">
    <property type="match status" value="1"/>
</dbReference>
<organism evidence="12 13">
    <name type="scientific">Rhodococcus artemisiae</name>
    <dbReference type="NCBI Taxonomy" id="714159"/>
    <lineage>
        <taxon>Bacteria</taxon>
        <taxon>Bacillati</taxon>
        <taxon>Actinomycetota</taxon>
        <taxon>Actinomycetes</taxon>
        <taxon>Mycobacteriales</taxon>
        <taxon>Nocardiaceae</taxon>
        <taxon>Rhodococcus</taxon>
    </lineage>
</organism>
<dbReference type="InterPro" id="IPR010046">
    <property type="entry name" value="Mopterin_OxRdtse_a_bac"/>
</dbReference>
<dbReference type="SUPFAM" id="SSF50692">
    <property type="entry name" value="ADC-like"/>
    <property type="match status" value="1"/>
</dbReference>
<comment type="cofactor">
    <cofactor evidence="1">
        <name>Mo-bis(molybdopterin guanine dinucleotide)</name>
        <dbReference type="ChEBI" id="CHEBI:60539"/>
    </cofactor>
</comment>
<dbReference type="Pfam" id="PF01568">
    <property type="entry name" value="Molydop_binding"/>
    <property type="match status" value="1"/>
</dbReference>
<dbReference type="SUPFAM" id="SSF53706">
    <property type="entry name" value="Formate dehydrogenase/DMSO reductase, domains 1-3"/>
    <property type="match status" value="1"/>
</dbReference>
<protein>
    <submittedName>
        <fullName evidence="12">FdhF/YdeP family oxidoreductase</fullName>
    </submittedName>
</protein>
<evidence type="ECO:0000256" key="4">
    <source>
        <dbReference type="ARBA" id="ARBA00022485"/>
    </source>
</evidence>
<evidence type="ECO:0000259" key="10">
    <source>
        <dbReference type="Pfam" id="PF00384"/>
    </source>
</evidence>
<keyword evidence="6" id="KW-0479">Metal-binding</keyword>
<dbReference type="InterPro" id="IPR037951">
    <property type="entry name" value="MopB_CT_YdeP"/>
</dbReference>